<organism evidence="2 3">
    <name type="scientific">Striga asiatica</name>
    <name type="common">Asiatic witchweed</name>
    <name type="synonym">Buchnera asiatica</name>
    <dbReference type="NCBI Taxonomy" id="4170"/>
    <lineage>
        <taxon>Eukaryota</taxon>
        <taxon>Viridiplantae</taxon>
        <taxon>Streptophyta</taxon>
        <taxon>Embryophyta</taxon>
        <taxon>Tracheophyta</taxon>
        <taxon>Spermatophyta</taxon>
        <taxon>Magnoliopsida</taxon>
        <taxon>eudicotyledons</taxon>
        <taxon>Gunneridae</taxon>
        <taxon>Pentapetalae</taxon>
        <taxon>asterids</taxon>
        <taxon>lamiids</taxon>
        <taxon>Lamiales</taxon>
        <taxon>Orobanchaceae</taxon>
        <taxon>Buchnereae</taxon>
        <taxon>Striga</taxon>
    </lineage>
</organism>
<reference evidence="3" key="1">
    <citation type="journal article" date="2019" name="Curr. Biol.">
        <title>Genome Sequence of Striga asiatica Provides Insight into the Evolution of Plant Parasitism.</title>
        <authorList>
            <person name="Yoshida S."/>
            <person name="Kim S."/>
            <person name="Wafula E.K."/>
            <person name="Tanskanen J."/>
            <person name="Kim Y.M."/>
            <person name="Honaas L."/>
            <person name="Yang Z."/>
            <person name="Spallek T."/>
            <person name="Conn C.E."/>
            <person name="Ichihashi Y."/>
            <person name="Cheong K."/>
            <person name="Cui S."/>
            <person name="Der J.P."/>
            <person name="Gundlach H."/>
            <person name="Jiao Y."/>
            <person name="Hori C."/>
            <person name="Ishida J.K."/>
            <person name="Kasahara H."/>
            <person name="Kiba T."/>
            <person name="Kim M.S."/>
            <person name="Koo N."/>
            <person name="Laohavisit A."/>
            <person name="Lee Y.H."/>
            <person name="Lumba S."/>
            <person name="McCourt P."/>
            <person name="Mortimer J.C."/>
            <person name="Mutuku J.M."/>
            <person name="Nomura T."/>
            <person name="Sasaki-Sekimoto Y."/>
            <person name="Seto Y."/>
            <person name="Wang Y."/>
            <person name="Wakatake T."/>
            <person name="Sakakibara H."/>
            <person name="Demura T."/>
            <person name="Yamaguchi S."/>
            <person name="Yoneyama K."/>
            <person name="Manabe R.I."/>
            <person name="Nelson D.C."/>
            <person name="Schulman A.H."/>
            <person name="Timko M.P."/>
            <person name="dePamphilis C.W."/>
            <person name="Choi D."/>
            <person name="Shirasu K."/>
        </authorList>
    </citation>
    <scope>NUCLEOTIDE SEQUENCE [LARGE SCALE GENOMIC DNA]</scope>
    <source>
        <strain evidence="3">cv. UVA1</strain>
    </source>
</reference>
<evidence type="ECO:0000256" key="1">
    <source>
        <dbReference type="SAM" id="MobiDB-lite"/>
    </source>
</evidence>
<sequence length="107" mass="11493">MHTEATRTVFVLVSKKLVSAAQTIRCRRIAPPLSTSRHASPPSTESLPSAAASHSLCQPRRHRLSSPPSDAASPCLRPPPPCRLTSDHHRVGSSPTAAVSRRLHPPL</sequence>
<gene>
    <name evidence="2" type="ORF">STAS_32331</name>
</gene>
<keyword evidence="3" id="KW-1185">Reference proteome</keyword>
<proteinExistence type="predicted"/>
<dbReference type="AlphaFoldDB" id="A0A5A7RAS9"/>
<feature type="region of interest" description="Disordered" evidence="1">
    <location>
        <begin position="28"/>
        <end position="107"/>
    </location>
</feature>
<name>A0A5A7RAS9_STRAF</name>
<protein>
    <submittedName>
        <fullName evidence="2">3-ketoacyl-acyl carrier protein synthase I</fullName>
    </submittedName>
</protein>
<comment type="caution">
    <text evidence="2">The sequence shown here is derived from an EMBL/GenBank/DDBJ whole genome shotgun (WGS) entry which is preliminary data.</text>
</comment>
<accession>A0A5A7RAS9</accession>
<evidence type="ECO:0000313" key="3">
    <source>
        <dbReference type="Proteomes" id="UP000325081"/>
    </source>
</evidence>
<dbReference type="Proteomes" id="UP000325081">
    <property type="component" value="Unassembled WGS sequence"/>
</dbReference>
<dbReference type="EMBL" id="BKCP01011514">
    <property type="protein sequence ID" value="GER54719.1"/>
    <property type="molecule type" value="Genomic_DNA"/>
</dbReference>
<feature type="compositionally biased region" description="Polar residues" evidence="1">
    <location>
        <begin position="33"/>
        <end position="47"/>
    </location>
</feature>
<evidence type="ECO:0000313" key="2">
    <source>
        <dbReference type="EMBL" id="GER54719.1"/>
    </source>
</evidence>